<evidence type="ECO:0000313" key="2">
    <source>
        <dbReference type="EMBL" id="QEQ94992.1"/>
    </source>
</evidence>
<sequence>MDSSFNPKGINVLFNGIPVEGYAEDTRIEIGEKMSYTIYGKDNCKFCTAAKELLIAKALPFVYLTLGEDYTREQLIEKCAPVIPRTVPQIFDGYGNYIGGFTELSASISE</sequence>
<dbReference type="CDD" id="cd02066">
    <property type="entry name" value="GRX_family"/>
    <property type="match status" value="1"/>
</dbReference>
<evidence type="ECO:0000313" key="3">
    <source>
        <dbReference type="Proteomes" id="UP000326545"/>
    </source>
</evidence>
<accession>A0A5J6DAS6</accession>
<name>A0A5J6DAS6_9CAUD</name>
<dbReference type="PROSITE" id="PS51354">
    <property type="entry name" value="GLUTAREDOXIN_2"/>
    <property type="match status" value="1"/>
</dbReference>
<organism evidence="2 3">
    <name type="scientific">Erwinia phage pEp_SNUABM_01</name>
    <dbReference type="NCBI Taxonomy" id="2601643"/>
    <lineage>
        <taxon>Viruses</taxon>
        <taxon>Duplodnaviria</taxon>
        <taxon>Heunggongvirae</taxon>
        <taxon>Uroviricota</taxon>
        <taxon>Caudoviricetes</taxon>
        <taxon>Vequintavirinae</taxon>
        <taxon>Henunavirus</taxon>
        <taxon>Henunavirus SNUABM01</taxon>
    </lineage>
</organism>
<gene>
    <name evidence="2" type="ORF">pEpSNUABM01_166</name>
</gene>
<dbReference type="SUPFAM" id="SSF52833">
    <property type="entry name" value="Thioredoxin-like"/>
    <property type="match status" value="1"/>
</dbReference>
<reference evidence="2 3" key="1">
    <citation type="submission" date="2019-07" db="EMBL/GenBank/DDBJ databases">
        <title>Complete genome sequence of bacteriophages infecting Erwinia pyrifoliae.</title>
        <authorList>
            <person name="Kim S.G."/>
            <person name="Park S.C."/>
        </authorList>
    </citation>
    <scope>NUCLEOTIDE SEQUENCE [LARGE SCALE GENOMIC DNA]</scope>
</reference>
<dbReference type="Proteomes" id="UP000326545">
    <property type="component" value="Segment"/>
</dbReference>
<evidence type="ECO:0000259" key="1">
    <source>
        <dbReference type="Pfam" id="PF00462"/>
    </source>
</evidence>
<dbReference type="Gene3D" id="3.40.30.10">
    <property type="entry name" value="Glutaredoxin"/>
    <property type="match status" value="1"/>
</dbReference>
<dbReference type="Pfam" id="PF00462">
    <property type="entry name" value="Glutaredoxin"/>
    <property type="match status" value="1"/>
</dbReference>
<keyword evidence="3" id="KW-1185">Reference proteome</keyword>
<dbReference type="InterPro" id="IPR002109">
    <property type="entry name" value="Glutaredoxin"/>
</dbReference>
<feature type="domain" description="Glutaredoxin" evidence="1">
    <location>
        <begin position="37"/>
        <end position="91"/>
    </location>
</feature>
<dbReference type="EMBL" id="MN184887">
    <property type="protein sequence ID" value="QEQ94992.1"/>
    <property type="molecule type" value="Genomic_DNA"/>
</dbReference>
<proteinExistence type="predicted"/>
<dbReference type="InterPro" id="IPR036249">
    <property type="entry name" value="Thioredoxin-like_sf"/>
</dbReference>
<protein>
    <submittedName>
        <fullName evidence="2">Putative glutaredoxin</fullName>
    </submittedName>
</protein>